<evidence type="ECO:0000256" key="5">
    <source>
        <dbReference type="RuleBase" id="RU362075"/>
    </source>
</evidence>
<evidence type="ECO:0000256" key="2">
    <source>
        <dbReference type="ARBA" id="ARBA00006046"/>
    </source>
</evidence>
<dbReference type="PANTHER" id="PTHR43734:SF7">
    <property type="entry name" value="4,4'-DIAPONEUROSPORENE OXYGENASE"/>
    <property type="match status" value="1"/>
</dbReference>
<evidence type="ECO:0000313" key="8">
    <source>
        <dbReference type="Proteomes" id="UP000256779"/>
    </source>
</evidence>
<comment type="caution">
    <text evidence="7">The sequence shown here is derived from an EMBL/GenBank/DDBJ whole genome shotgun (WGS) entry which is preliminary data.</text>
</comment>
<name>A0A3D9KZD0_MARFU</name>
<dbReference type="OrthoDB" id="9774675at2"/>
<evidence type="ECO:0000313" key="7">
    <source>
        <dbReference type="EMBL" id="RED93633.1"/>
    </source>
</evidence>
<dbReference type="Proteomes" id="UP000256779">
    <property type="component" value="Unassembled WGS sequence"/>
</dbReference>
<sequence length="487" mass="54401">MAKRVAVIGSGVAGLAAAIRLKCAGHEVTVFEANDYPGGKLSEVRLGPYRFDAGPSLFTLPELVDELFDLAGEPKGKYFSYEKVDPTCRYFYPDGTKVSAFAAHDRFAEEMEKQTGEPAHNVLKAIKKSAYLYSRLSALFMFSSLQDWRTFFSKQALKAYLSIHQLGFFRTMDAANRKRFRSEKAVQLFDRYATYNGSSPFKTPATMNIIPHLEMSIGAYFPTGGMHTITLALYGLAKRLGVSFHFQTSVERILHKKGKVTGIQLKDTSIPFDRVVSNMDIVNSYRKLLPDLKAPNFLLNQPKSSSALIFYWGIKGSFEQLDLHNIFFSQSYEEEFDHIFEKGTIYTDPTIYINITAKKNPADAPKDCENWFTMINVPNNTGQDWENLIQSARASIIQKLSESLNCDLEALIEVEEVLDPIKIESKTSSALGALYGNSSNNLFAAFLRHANVSQRVKGLYFCGGSVHPGGGIPMSLSSAKLVAKYFQ</sequence>
<dbReference type="NCBIfam" id="NF042421">
    <property type="entry name" value="hydcarot_desat_CrtD"/>
    <property type="match status" value="1"/>
</dbReference>
<dbReference type="NCBIfam" id="TIGR02734">
    <property type="entry name" value="crtI_fam"/>
    <property type="match status" value="1"/>
</dbReference>
<dbReference type="AlphaFoldDB" id="A0A3D9KZD0"/>
<dbReference type="SUPFAM" id="SSF51905">
    <property type="entry name" value="FAD/NAD(P)-binding domain"/>
    <property type="match status" value="1"/>
</dbReference>
<dbReference type="Gene3D" id="3.50.50.60">
    <property type="entry name" value="FAD/NAD(P)-binding domain"/>
    <property type="match status" value="2"/>
</dbReference>
<evidence type="ECO:0000256" key="4">
    <source>
        <dbReference type="ARBA" id="ARBA00023002"/>
    </source>
</evidence>
<comment type="similarity">
    <text evidence="2 5">Belongs to the carotenoid/retinoid oxidoreductase family.</text>
</comment>
<evidence type="ECO:0000256" key="3">
    <source>
        <dbReference type="ARBA" id="ARBA00022746"/>
    </source>
</evidence>
<dbReference type="InterPro" id="IPR014105">
    <property type="entry name" value="Carotenoid/retinoid_OxRdtase"/>
</dbReference>
<protein>
    <submittedName>
        <fullName evidence="7">Phytoene desaturase</fullName>
    </submittedName>
</protein>
<keyword evidence="4 5" id="KW-0560">Oxidoreductase</keyword>
<proteinExistence type="inferred from homology"/>
<evidence type="ECO:0000256" key="1">
    <source>
        <dbReference type="ARBA" id="ARBA00004829"/>
    </source>
</evidence>
<accession>A0A3D9KZD0</accession>
<dbReference type="PRINTS" id="PR00419">
    <property type="entry name" value="ADXRDTASE"/>
</dbReference>
<feature type="domain" description="Amine oxidase" evidence="6">
    <location>
        <begin position="12"/>
        <end position="484"/>
    </location>
</feature>
<dbReference type="GO" id="GO:0016491">
    <property type="term" value="F:oxidoreductase activity"/>
    <property type="evidence" value="ECO:0007669"/>
    <property type="project" value="UniProtKB-KW"/>
</dbReference>
<dbReference type="GO" id="GO:0016117">
    <property type="term" value="P:carotenoid biosynthetic process"/>
    <property type="evidence" value="ECO:0007669"/>
    <property type="project" value="UniProtKB-KW"/>
</dbReference>
<dbReference type="EMBL" id="QREG01000024">
    <property type="protein sequence ID" value="RED93633.1"/>
    <property type="molecule type" value="Genomic_DNA"/>
</dbReference>
<dbReference type="RefSeq" id="WP_115869864.1">
    <property type="nucleotide sequence ID" value="NZ_QREG01000024.1"/>
</dbReference>
<reference evidence="7 8" key="1">
    <citation type="submission" date="2018-07" db="EMBL/GenBank/DDBJ databases">
        <title>Genomic Encyclopedia of Type Strains, Phase IV (KMG-IV): sequencing the most valuable type-strain genomes for metagenomic binning, comparative biology and taxonomic classification.</title>
        <authorList>
            <person name="Goeker M."/>
        </authorList>
    </citation>
    <scope>NUCLEOTIDE SEQUENCE [LARGE SCALE GENOMIC DNA]</scope>
    <source>
        <strain evidence="7 8">DSM 4134</strain>
    </source>
</reference>
<dbReference type="InterPro" id="IPR036188">
    <property type="entry name" value="FAD/NAD-bd_sf"/>
</dbReference>
<dbReference type="Pfam" id="PF01593">
    <property type="entry name" value="Amino_oxidase"/>
    <property type="match status" value="1"/>
</dbReference>
<evidence type="ECO:0000259" key="6">
    <source>
        <dbReference type="Pfam" id="PF01593"/>
    </source>
</evidence>
<comment type="pathway">
    <text evidence="1 5">Carotenoid biosynthesis.</text>
</comment>
<keyword evidence="8" id="KW-1185">Reference proteome</keyword>
<dbReference type="PANTHER" id="PTHR43734">
    <property type="entry name" value="PHYTOENE DESATURASE"/>
    <property type="match status" value="1"/>
</dbReference>
<dbReference type="InterPro" id="IPR054840">
    <property type="entry name" value="hydcarot_desat_CrtD"/>
</dbReference>
<dbReference type="InterPro" id="IPR002937">
    <property type="entry name" value="Amino_oxidase"/>
</dbReference>
<keyword evidence="3 5" id="KW-0125">Carotenoid biosynthesis</keyword>
<gene>
    <name evidence="7" type="ORF">C7460_12443</name>
</gene>
<organism evidence="7 8">
    <name type="scientific">Marinoscillum furvescens DSM 4134</name>
    <dbReference type="NCBI Taxonomy" id="1122208"/>
    <lineage>
        <taxon>Bacteria</taxon>
        <taxon>Pseudomonadati</taxon>
        <taxon>Bacteroidota</taxon>
        <taxon>Cytophagia</taxon>
        <taxon>Cytophagales</taxon>
        <taxon>Reichenbachiellaceae</taxon>
        <taxon>Marinoscillum</taxon>
    </lineage>
</organism>